<proteinExistence type="predicted"/>
<evidence type="ECO:0000256" key="1">
    <source>
        <dbReference type="SAM" id="SignalP"/>
    </source>
</evidence>
<name>A0AAD6ZXB5_9AGAR</name>
<organism evidence="2 3">
    <name type="scientific">Mycena albidolilacea</name>
    <dbReference type="NCBI Taxonomy" id="1033008"/>
    <lineage>
        <taxon>Eukaryota</taxon>
        <taxon>Fungi</taxon>
        <taxon>Dikarya</taxon>
        <taxon>Basidiomycota</taxon>
        <taxon>Agaricomycotina</taxon>
        <taxon>Agaricomycetes</taxon>
        <taxon>Agaricomycetidae</taxon>
        <taxon>Agaricales</taxon>
        <taxon>Marasmiineae</taxon>
        <taxon>Mycenaceae</taxon>
        <taxon>Mycena</taxon>
    </lineage>
</organism>
<protein>
    <submittedName>
        <fullName evidence="2">Uncharacterized protein</fullName>
    </submittedName>
</protein>
<keyword evidence="3" id="KW-1185">Reference proteome</keyword>
<dbReference type="Gene3D" id="2.60.120.260">
    <property type="entry name" value="Galactose-binding domain-like"/>
    <property type="match status" value="2"/>
</dbReference>
<dbReference type="AlphaFoldDB" id="A0AAD6ZXB5"/>
<evidence type="ECO:0000313" key="3">
    <source>
        <dbReference type="Proteomes" id="UP001218218"/>
    </source>
</evidence>
<reference evidence="2" key="1">
    <citation type="submission" date="2023-03" db="EMBL/GenBank/DDBJ databases">
        <title>Massive genome expansion in bonnet fungi (Mycena s.s.) driven by repeated elements and novel gene families across ecological guilds.</title>
        <authorList>
            <consortium name="Lawrence Berkeley National Laboratory"/>
            <person name="Harder C.B."/>
            <person name="Miyauchi S."/>
            <person name="Viragh M."/>
            <person name="Kuo A."/>
            <person name="Thoen E."/>
            <person name="Andreopoulos B."/>
            <person name="Lu D."/>
            <person name="Skrede I."/>
            <person name="Drula E."/>
            <person name="Henrissat B."/>
            <person name="Morin E."/>
            <person name="Kohler A."/>
            <person name="Barry K."/>
            <person name="LaButti K."/>
            <person name="Morin E."/>
            <person name="Salamov A."/>
            <person name="Lipzen A."/>
            <person name="Mereny Z."/>
            <person name="Hegedus B."/>
            <person name="Baldrian P."/>
            <person name="Stursova M."/>
            <person name="Weitz H."/>
            <person name="Taylor A."/>
            <person name="Grigoriev I.V."/>
            <person name="Nagy L.G."/>
            <person name="Martin F."/>
            <person name="Kauserud H."/>
        </authorList>
    </citation>
    <scope>NUCLEOTIDE SEQUENCE</scope>
    <source>
        <strain evidence="2">CBHHK002</strain>
    </source>
</reference>
<evidence type="ECO:0000313" key="2">
    <source>
        <dbReference type="EMBL" id="KAJ7342740.1"/>
    </source>
</evidence>
<keyword evidence="1" id="KW-0732">Signal</keyword>
<feature type="signal peptide" evidence="1">
    <location>
        <begin position="1"/>
        <end position="28"/>
    </location>
</feature>
<feature type="chain" id="PRO_5041918810" evidence="1">
    <location>
        <begin position="29"/>
        <end position="490"/>
    </location>
</feature>
<accession>A0AAD6ZXB5</accession>
<gene>
    <name evidence="2" type="ORF">DFH08DRAFT_1011100</name>
</gene>
<dbReference type="Proteomes" id="UP001218218">
    <property type="component" value="Unassembled WGS sequence"/>
</dbReference>
<dbReference type="EMBL" id="JARIHO010000024">
    <property type="protein sequence ID" value="KAJ7342740.1"/>
    <property type="molecule type" value="Genomic_DNA"/>
</dbReference>
<sequence>MAADAWLAPLRSVCLLTLLTRYFPSVLTQYAGPILEKRDAFSSSGLASASWIWLPEPDLLTTAPTGSVAFTKTVVTPSGKTAVSASISIAVDNNFTLWCNAQPIGASDGIVAYGWKTAQVLSVALNTTSNVFSVLGTNAGPSTAGAADPAGLLAAIRIFYTDGSNDTVLSDSTWLASGTIPADFPLPQDLSSFVHAQVATKYGSGPWGTSITVPTPSPNPLNLTGSSWIWSTSNAGADAPVGTVGFRKTVVSPSGKSATSATVLLSADNTFQLLINGQYVGAPPFDNNAADSAGSWEYAQRFTVALTPSTNVFTVLATNFPPQQVGGTSGAGLVAALQIRYSDGSTAIVGTDASWLAGPSTSASSFLATADSTLGPAISQGPFGMAPWGQLKGVSDALNALKLPANNAAVVPTTPGSLTTRATSTTSNPLLAPTPTLSVSVTFSDPFSTASPTPTPTPNPGTGGARALPMNGRIPLTLVSILAVIISSML</sequence>
<comment type="caution">
    <text evidence="2">The sequence shown here is derived from an EMBL/GenBank/DDBJ whole genome shotgun (WGS) entry which is preliminary data.</text>
</comment>